<keyword evidence="2" id="KW-1185">Reference proteome</keyword>
<evidence type="ECO:0000313" key="2">
    <source>
        <dbReference type="Proteomes" id="UP000019478"/>
    </source>
</evidence>
<comment type="caution">
    <text evidence="1">The sequence shown here is derived from an EMBL/GenBank/DDBJ whole genome shotgun (WGS) entry which is preliminary data.</text>
</comment>
<evidence type="ECO:0000313" key="1">
    <source>
        <dbReference type="EMBL" id="EXJ87581.1"/>
    </source>
</evidence>
<proteinExistence type="predicted"/>
<dbReference type="AlphaFoldDB" id="W9YE83"/>
<reference evidence="1 2" key="1">
    <citation type="submission" date="2013-03" db="EMBL/GenBank/DDBJ databases">
        <title>The Genome Sequence of Capronia epimyces CBS 606.96.</title>
        <authorList>
            <consortium name="The Broad Institute Genomics Platform"/>
            <person name="Cuomo C."/>
            <person name="de Hoog S."/>
            <person name="Gorbushina A."/>
            <person name="Walker B."/>
            <person name="Young S.K."/>
            <person name="Zeng Q."/>
            <person name="Gargeya S."/>
            <person name="Fitzgerald M."/>
            <person name="Haas B."/>
            <person name="Abouelleil A."/>
            <person name="Allen A.W."/>
            <person name="Alvarado L."/>
            <person name="Arachchi H.M."/>
            <person name="Berlin A.M."/>
            <person name="Chapman S.B."/>
            <person name="Gainer-Dewar J."/>
            <person name="Goldberg J."/>
            <person name="Griggs A."/>
            <person name="Gujja S."/>
            <person name="Hansen M."/>
            <person name="Howarth C."/>
            <person name="Imamovic A."/>
            <person name="Ireland A."/>
            <person name="Larimer J."/>
            <person name="McCowan C."/>
            <person name="Murphy C."/>
            <person name="Pearson M."/>
            <person name="Poon T.W."/>
            <person name="Priest M."/>
            <person name="Roberts A."/>
            <person name="Saif S."/>
            <person name="Shea T."/>
            <person name="Sisk P."/>
            <person name="Sykes S."/>
            <person name="Wortman J."/>
            <person name="Nusbaum C."/>
            <person name="Birren B."/>
        </authorList>
    </citation>
    <scope>NUCLEOTIDE SEQUENCE [LARGE SCALE GENOMIC DNA]</scope>
    <source>
        <strain evidence="1 2">CBS 606.96</strain>
    </source>
</reference>
<dbReference type="HOGENOM" id="CLU_2903993_0_0_1"/>
<gene>
    <name evidence="1" type="ORF">A1O3_04541</name>
</gene>
<dbReference type="RefSeq" id="XP_007732860.1">
    <property type="nucleotide sequence ID" value="XM_007734670.1"/>
</dbReference>
<dbReference type="GeneID" id="19168660"/>
<protein>
    <recommendedName>
        <fullName evidence="3">RanBP2-type domain-containing protein</fullName>
    </recommendedName>
</protein>
<name>W9YE83_9EURO</name>
<dbReference type="Proteomes" id="UP000019478">
    <property type="component" value="Unassembled WGS sequence"/>
</dbReference>
<evidence type="ECO:0008006" key="3">
    <source>
        <dbReference type="Google" id="ProtNLM"/>
    </source>
</evidence>
<organism evidence="1 2">
    <name type="scientific">Capronia epimyces CBS 606.96</name>
    <dbReference type="NCBI Taxonomy" id="1182542"/>
    <lineage>
        <taxon>Eukaryota</taxon>
        <taxon>Fungi</taxon>
        <taxon>Dikarya</taxon>
        <taxon>Ascomycota</taxon>
        <taxon>Pezizomycotina</taxon>
        <taxon>Eurotiomycetes</taxon>
        <taxon>Chaetothyriomycetidae</taxon>
        <taxon>Chaetothyriales</taxon>
        <taxon>Herpotrichiellaceae</taxon>
        <taxon>Capronia</taxon>
    </lineage>
</organism>
<sequence length="62" mass="7304">MPEKRQKVGPANGWVCCQCQTVNLDAIHTHCPSCHRRRCINCRKVHIKQRSPSRKEDRRPPR</sequence>
<dbReference type="EMBL" id="AMGY01000003">
    <property type="protein sequence ID" value="EXJ87581.1"/>
    <property type="molecule type" value="Genomic_DNA"/>
</dbReference>
<dbReference type="OrthoDB" id="10324262at2759"/>
<accession>W9YE83</accession>